<evidence type="ECO:0000256" key="1">
    <source>
        <dbReference type="SAM" id="MobiDB-lite"/>
    </source>
</evidence>
<gene>
    <name evidence="3" type="ORF">FHR33_002928</name>
</gene>
<keyword evidence="2" id="KW-1133">Transmembrane helix</keyword>
<sequence>MGIDPGGVIGWLFSMVVLFLVIYGAIRLALKHDRRSRIPSPREAEDRQLRERVATERARHEREAEQRAARGRDDGLGGSAV</sequence>
<keyword evidence="2" id="KW-0812">Transmembrane</keyword>
<reference evidence="3 4" key="1">
    <citation type="submission" date="2020-08" db="EMBL/GenBank/DDBJ databases">
        <title>Sequencing the genomes of 1000 actinobacteria strains.</title>
        <authorList>
            <person name="Klenk H.-P."/>
        </authorList>
    </citation>
    <scope>NUCLEOTIDE SEQUENCE [LARGE SCALE GENOMIC DNA]</scope>
    <source>
        <strain evidence="3 4">DSM 44320</strain>
    </source>
</reference>
<organism evidence="3 4">
    <name type="scientific">Nonomuraea dietziae</name>
    <dbReference type="NCBI Taxonomy" id="65515"/>
    <lineage>
        <taxon>Bacteria</taxon>
        <taxon>Bacillati</taxon>
        <taxon>Actinomycetota</taxon>
        <taxon>Actinomycetes</taxon>
        <taxon>Streptosporangiales</taxon>
        <taxon>Streptosporangiaceae</taxon>
        <taxon>Nonomuraea</taxon>
    </lineage>
</organism>
<feature type="region of interest" description="Disordered" evidence="1">
    <location>
        <begin position="36"/>
        <end position="81"/>
    </location>
</feature>
<keyword evidence="4" id="KW-1185">Reference proteome</keyword>
<comment type="caution">
    <text evidence="3">The sequence shown here is derived from an EMBL/GenBank/DDBJ whole genome shotgun (WGS) entry which is preliminary data.</text>
</comment>
<keyword evidence="2" id="KW-0472">Membrane</keyword>
<protein>
    <submittedName>
        <fullName evidence="3">Uncharacterized protein</fullName>
    </submittedName>
</protein>
<accession>A0A7W5Y7A2</accession>
<feature type="transmembrane region" description="Helical" evidence="2">
    <location>
        <begin position="6"/>
        <end position="30"/>
    </location>
</feature>
<evidence type="ECO:0000256" key="2">
    <source>
        <dbReference type="SAM" id="Phobius"/>
    </source>
</evidence>
<dbReference type="Proteomes" id="UP000579945">
    <property type="component" value="Unassembled WGS sequence"/>
</dbReference>
<name>A0A7W5Y7A2_9ACTN</name>
<dbReference type="GeneID" id="95389388"/>
<feature type="compositionally biased region" description="Basic and acidic residues" evidence="1">
    <location>
        <begin position="40"/>
        <end position="75"/>
    </location>
</feature>
<evidence type="ECO:0000313" key="4">
    <source>
        <dbReference type="Proteomes" id="UP000579945"/>
    </source>
</evidence>
<evidence type="ECO:0000313" key="3">
    <source>
        <dbReference type="EMBL" id="MBB3727068.1"/>
    </source>
</evidence>
<dbReference type="AlphaFoldDB" id="A0A7W5Y7A2"/>
<dbReference type="RefSeq" id="WP_183647123.1">
    <property type="nucleotide sequence ID" value="NZ_JACIBV010000001.1"/>
</dbReference>
<proteinExistence type="predicted"/>
<dbReference type="EMBL" id="JACIBV010000001">
    <property type="protein sequence ID" value="MBB3727068.1"/>
    <property type="molecule type" value="Genomic_DNA"/>
</dbReference>